<feature type="compositionally biased region" description="Basic and acidic residues" evidence="1">
    <location>
        <begin position="1095"/>
        <end position="1104"/>
    </location>
</feature>
<feature type="compositionally biased region" description="Polar residues" evidence="1">
    <location>
        <begin position="228"/>
        <end position="239"/>
    </location>
</feature>
<dbReference type="Proteomes" id="UP001204833">
    <property type="component" value="Unassembled WGS sequence"/>
</dbReference>
<feature type="compositionally biased region" description="Polar residues" evidence="1">
    <location>
        <begin position="932"/>
        <end position="941"/>
    </location>
</feature>
<feature type="region of interest" description="Disordered" evidence="1">
    <location>
        <begin position="1"/>
        <end position="32"/>
    </location>
</feature>
<feature type="compositionally biased region" description="Polar residues" evidence="1">
    <location>
        <begin position="389"/>
        <end position="404"/>
    </location>
</feature>
<evidence type="ECO:0000313" key="2">
    <source>
        <dbReference type="EMBL" id="KAI5953729.1"/>
    </source>
</evidence>
<feature type="region of interest" description="Disordered" evidence="1">
    <location>
        <begin position="1144"/>
        <end position="1248"/>
    </location>
</feature>
<feature type="region of interest" description="Disordered" evidence="1">
    <location>
        <begin position="381"/>
        <end position="404"/>
    </location>
</feature>
<protein>
    <submittedName>
        <fullName evidence="2">Uncharacterized protein</fullName>
    </submittedName>
</protein>
<feature type="compositionally biased region" description="Polar residues" evidence="1">
    <location>
        <begin position="1229"/>
        <end position="1248"/>
    </location>
</feature>
<accession>A0AAD5BC23</accession>
<feature type="compositionally biased region" description="Polar residues" evidence="1">
    <location>
        <begin position="951"/>
        <end position="965"/>
    </location>
</feature>
<feature type="compositionally biased region" description="Low complexity" evidence="1">
    <location>
        <begin position="163"/>
        <end position="186"/>
    </location>
</feature>
<feature type="region of interest" description="Disordered" evidence="1">
    <location>
        <begin position="46"/>
        <end position="65"/>
    </location>
</feature>
<feature type="region of interest" description="Disordered" evidence="1">
    <location>
        <begin position="1400"/>
        <end position="1457"/>
    </location>
</feature>
<dbReference type="EMBL" id="JAIHNG010000139">
    <property type="protein sequence ID" value="KAI5953729.1"/>
    <property type="molecule type" value="Genomic_DNA"/>
</dbReference>
<evidence type="ECO:0000313" key="3">
    <source>
        <dbReference type="Proteomes" id="UP001204833"/>
    </source>
</evidence>
<feature type="compositionally biased region" description="Basic residues" evidence="1">
    <location>
        <begin position="879"/>
        <end position="892"/>
    </location>
</feature>
<feature type="compositionally biased region" description="Basic and acidic residues" evidence="1">
    <location>
        <begin position="893"/>
        <end position="923"/>
    </location>
</feature>
<comment type="caution">
    <text evidence="2">The sequence shown here is derived from an EMBL/GenBank/DDBJ whole genome shotgun (WGS) entry which is preliminary data.</text>
</comment>
<feature type="region of interest" description="Disordered" evidence="1">
    <location>
        <begin position="419"/>
        <end position="474"/>
    </location>
</feature>
<feature type="compositionally biased region" description="Low complexity" evidence="1">
    <location>
        <begin position="543"/>
        <end position="553"/>
    </location>
</feature>
<reference evidence="2 3" key="1">
    <citation type="journal article" date="2022" name="DNA Res.">
        <title>Genome analysis of five recently described species of the CUG-Ser clade uncovers Candida theae as a new hybrid lineage with pathogenic potential in the Candida parapsilosis species complex.</title>
        <authorList>
            <person name="Mixao V."/>
            <person name="Del Olmo V."/>
            <person name="Hegedusova E."/>
            <person name="Saus E."/>
            <person name="Pryszcz L."/>
            <person name="Cillingova A."/>
            <person name="Nosek J."/>
            <person name="Gabaldon T."/>
        </authorList>
    </citation>
    <scope>NUCLEOTIDE SEQUENCE [LARGE SCALE GENOMIC DNA]</scope>
    <source>
        <strain evidence="2 3">CBS 12239</strain>
    </source>
</reference>
<feature type="region of interest" description="Disordered" evidence="1">
    <location>
        <begin position="1084"/>
        <end position="1106"/>
    </location>
</feature>
<feature type="region of interest" description="Disordered" evidence="1">
    <location>
        <begin position="823"/>
        <end position="1003"/>
    </location>
</feature>
<feature type="compositionally biased region" description="Basic and acidic residues" evidence="1">
    <location>
        <begin position="1174"/>
        <end position="1194"/>
    </location>
</feature>
<feature type="compositionally biased region" description="Basic and acidic residues" evidence="1">
    <location>
        <begin position="852"/>
        <end position="861"/>
    </location>
</feature>
<keyword evidence="3" id="KW-1185">Reference proteome</keyword>
<feature type="compositionally biased region" description="Low complexity" evidence="1">
    <location>
        <begin position="1050"/>
        <end position="1066"/>
    </location>
</feature>
<feature type="compositionally biased region" description="Polar residues" evidence="1">
    <location>
        <begin position="193"/>
        <end position="221"/>
    </location>
</feature>
<dbReference type="RefSeq" id="XP_051607513.1">
    <property type="nucleotide sequence ID" value="XM_051753407.1"/>
</dbReference>
<organism evidence="2 3">
    <name type="scientific">Candida theae</name>
    <dbReference type="NCBI Taxonomy" id="1198502"/>
    <lineage>
        <taxon>Eukaryota</taxon>
        <taxon>Fungi</taxon>
        <taxon>Dikarya</taxon>
        <taxon>Ascomycota</taxon>
        <taxon>Saccharomycotina</taxon>
        <taxon>Pichiomycetes</taxon>
        <taxon>Debaryomycetaceae</taxon>
        <taxon>Candida/Lodderomyces clade</taxon>
        <taxon>Candida</taxon>
    </lineage>
</organism>
<feature type="region of interest" description="Disordered" evidence="1">
    <location>
        <begin position="140"/>
        <end position="239"/>
    </location>
</feature>
<feature type="compositionally biased region" description="Polar residues" evidence="1">
    <location>
        <begin position="100"/>
        <end position="109"/>
    </location>
</feature>
<feature type="region of interest" description="Disordered" evidence="1">
    <location>
        <begin position="87"/>
        <end position="114"/>
    </location>
</feature>
<name>A0AAD5BC23_9ASCO</name>
<feature type="region of interest" description="Disordered" evidence="1">
    <location>
        <begin position="1036"/>
        <end position="1069"/>
    </location>
</feature>
<dbReference type="GeneID" id="76151996"/>
<sequence>MTPHSRRNSITSVSTANTYSSQHKSLSRDMSTDNLLSVDSKFMKKPAKRVTGSMPSPTLAARESYSKSNSITSSTSYNSFSSHNSYAPNNAANGNRVYNPPSNHNNAIPPSNGYRNMGAPPGSYYTKEGVYYFPNGEVFRPRTAPAKRNRPGKISIDTSAKQNSNNANYNNSNSNSNSNSNPNSLNMGHGYHNNPNHNAPSMGPQMNQSRFPNESPTNSPAISAPPTLRSTGSYTSIPKSNSLQNVRLANKQTLSKSIRENKGDIQTNISFDNNINGKMPYENYRNNSTTSLRNLQRLQPQNITRCEHHHSSNPSSSVSSINSNMSNVLHNQYNNNSAANLCRSDSNTPSTSISDEQIHQSFHQLSNAHTQKENNIDELETDSDGHFTATGSEYPQSQTIRQTPNTQEPYLENVEATHSGSYHHEHNSQPRVIQHSTTSDTKNATNRESSGSSDQMHSMDSTSSNNGGAHEDDVTDDTVVSTLNANSDDTFKTATAVSTLRSNSAGHSMSSIGDNLNRQHVSYTHGNTSPHDLQFKEYSGEPLVQSSSSVSEVSLDEDEKNAAETSQILSEPRDMRRDASQQCNGEATETYISPEKPVLANISDMSFNSTQEELTKSGATTPVEQAEWILPESDDENSLPGSPGITIPINCSVLESRVENAPDSKSPSQLLSLAKSRSIDRENDIAGFPEPSVNAMDESHADDYSPESYELNALIETHNQESPVTNIQQTPQSQASITGHTVNVPEAADKLNQQVLSPTYSFSSVPSADFEITSKPFNRWVNDSQKEVPPRGDVQIVGQKIRKHHRQASSTSSAEYINQIKQGAASTPSAMKRSPTKAVELPETPKVGRGRGAHDDIETPPHDAVPPPPIEKSPDMKVKGKPKKHGHSHHHHQQGDEHKKEDDGTTNSKSDDVKNGSTLKEEVVFTPPQPSQFPKTRSLLPNDSGEKKSSLNHNEANPTKSTIAQSEPVFNKPAPMFRNMPQPQPQPQPQSPQQSVSSIFQSPNASVLSHSTFIGSTQPSKLGKSSSVTNFKTFFKKLKPKDKDGSDSANSTSTSLRSGGSSLSLSSKKKSNRGLFGLFKKDETSSSSLLAKPPAHKDMHDASDGNRLSVLSEASFKLGSLPDFEPESAGLFDDVMLSFDEKFERDLTPTKPPDFAKLPKTMSKSKNGVLSEPFLKDDELTREQIDDQKLRDEADNAGDEDGSSGDNAEGDVGFQDVETEPSGPIAPPTASTGGNDENADNDNTGTWTGTYIDENIEFLKNEGFWSQLDESALARQIELEKRSSGIAPRPSSKPEDIATSSPIIEEAVTGEERIISREPPQNQFEPTSPLTSNVSATVVVNRDELNSVLVDLSEDGKRNLPVHLKYIKQFRDYPSIEVEVHKFEPVVPFVPRDELVARNNSPSILKRGRSQLSPPYGYPRHHQQSQQSQSPRSQHKLQMPASFPPQDQHPPPPSHVLKRVNFNNKIQINETFSSDVYKRYNKSVTQYSLSDPKEISNIKNEVNYYKCNEMLVHESSQNNTHFYY</sequence>
<feature type="compositionally biased region" description="Polar residues" evidence="1">
    <location>
        <begin position="8"/>
        <end position="25"/>
    </location>
</feature>
<feature type="region of interest" description="Disordered" evidence="1">
    <location>
        <begin position="543"/>
        <end position="576"/>
    </location>
</feature>
<gene>
    <name evidence="2" type="ORF">KGF57_003938</name>
</gene>
<evidence type="ECO:0000256" key="1">
    <source>
        <dbReference type="SAM" id="MobiDB-lite"/>
    </source>
</evidence>
<feature type="compositionally biased region" description="Polar residues" evidence="1">
    <location>
        <begin position="429"/>
        <end position="467"/>
    </location>
</feature>
<proteinExistence type="predicted"/>
<feature type="compositionally biased region" description="Low complexity" evidence="1">
    <location>
        <begin position="991"/>
        <end position="1003"/>
    </location>
</feature>